<name>A0A9P6B5U7_9AGAM</name>
<reference evidence="1" key="1">
    <citation type="journal article" date="2020" name="Nat. Commun.">
        <title>Large-scale genome sequencing of mycorrhizal fungi provides insights into the early evolution of symbiotic traits.</title>
        <authorList>
            <person name="Miyauchi S."/>
            <person name="Kiss E."/>
            <person name="Kuo A."/>
            <person name="Drula E."/>
            <person name="Kohler A."/>
            <person name="Sanchez-Garcia M."/>
            <person name="Morin E."/>
            <person name="Andreopoulos B."/>
            <person name="Barry K.W."/>
            <person name="Bonito G."/>
            <person name="Buee M."/>
            <person name="Carver A."/>
            <person name="Chen C."/>
            <person name="Cichocki N."/>
            <person name="Clum A."/>
            <person name="Culley D."/>
            <person name="Crous P.W."/>
            <person name="Fauchery L."/>
            <person name="Girlanda M."/>
            <person name="Hayes R.D."/>
            <person name="Keri Z."/>
            <person name="LaButti K."/>
            <person name="Lipzen A."/>
            <person name="Lombard V."/>
            <person name="Magnuson J."/>
            <person name="Maillard F."/>
            <person name="Murat C."/>
            <person name="Nolan M."/>
            <person name="Ohm R.A."/>
            <person name="Pangilinan J."/>
            <person name="Pereira M.F."/>
            <person name="Perotto S."/>
            <person name="Peter M."/>
            <person name="Pfister S."/>
            <person name="Riley R."/>
            <person name="Sitrit Y."/>
            <person name="Stielow J.B."/>
            <person name="Szollosi G."/>
            <person name="Zifcakova L."/>
            <person name="Stursova M."/>
            <person name="Spatafora J.W."/>
            <person name="Tedersoo L."/>
            <person name="Vaario L.M."/>
            <person name="Yamada A."/>
            <person name="Yan M."/>
            <person name="Wang P."/>
            <person name="Xu J."/>
            <person name="Bruns T."/>
            <person name="Baldrian P."/>
            <person name="Vilgalys R."/>
            <person name="Dunand C."/>
            <person name="Henrissat B."/>
            <person name="Grigoriev I.V."/>
            <person name="Hibbett D."/>
            <person name="Nagy L.G."/>
            <person name="Martin F.M."/>
        </authorList>
    </citation>
    <scope>NUCLEOTIDE SEQUENCE</scope>
    <source>
        <strain evidence="1">UP504</strain>
    </source>
</reference>
<dbReference type="Proteomes" id="UP000886523">
    <property type="component" value="Unassembled WGS sequence"/>
</dbReference>
<accession>A0A9P6B5U7</accession>
<gene>
    <name evidence="1" type="ORF">BS47DRAFT_1338558</name>
</gene>
<comment type="caution">
    <text evidence="1">The sequence shown here is derived from an EMBL/GenBank/DDBJ whole genome shotgun (WGS) entry which is preliminary data.</text>
</comment>
<evidence type="ECO:0000313" key="1">
    <source>
        <dbReference type="EMBL" id="KAF9518283.1"/>
    </source>
</evidence>
<proteinExistence type="predicted"/>
<organism evidence="1 2">
    <name type="scientific">Hydnum rufescens UP504</name>
    <dbReference type="NCBI Taxonomy" id="1448309"/>
    <lineage>
        <taxon>Eukaryota</taxon>
        <taxon>Fungi</taxon>
        <taxon>Dikarya</taxon>
        <taxon>Basidiomycota</taxon>
        <taxon>Agaricomycotina</taxon>
        <taxon>Agaricomycetes</taxon>
        <taxon>Cantharellales</taxon>
        <taxon>Hydnaceae</taxon>
        <taxon>Hydnum</taxon>
    </lineage>
</organism>
<protein>
    <submittedName>
        <fullName evidence="1">Uncharacterized protein</fullName>
    </submittedName>
</protein>
<keyword evidence="2" id="KW-1185">Reference proteome</keyword>
<dbReference type="AlphaFoldDB" id="A0A9P6B5U7"/>
<evidence type="ECO:0000313" key="2">
    <source>
        <dbReference type="Proteomes" id="UP000886523"/>
    </source>
</evidence>
<dbReference type="EMBL" id="MU128926">
    <property type="protein sequence ID" value="KAF9518283.1"/>
    <property type="molecule type" value="Genomic_DNA"/>
</dbReference>
<sequence>MPAPVACPNCLWLLGRRWAQGSNFRAAGHALSMPICLEALSQGVSRAHCSPLCWLYRSGHSRCCGYCLWPRRGLGHLTLVFRGVALPTAWHAFIRRSELASIGGSTLGTHAQHLTCEIPNFGRIASEACWIEMGSH</sequence>